<dbReference type="SMART" id="SM00387">
    <property type="entry name" value="HATPase_c"/>
    <property type="match status" value="1"/>
</dbReference>
<dbReference type="InterPro" id="IPR001789">
    <property type="entry name" value="Sig_transdc_resp-reg_receiver"/>
</dbReference>
<sequence length="1231" mass="136785">MSWCFAPPTPVLAYMPQDKSLHQLHDALPDAHRHPQTTMTGHDRVAIPAPAHGADSDIDPVDPESTQLIELLELPLELRGLMLLAALDLDPRPTFIFDLEQTYQGGNGRQSALVFCNAALNARPALRNVIKAQERKIAATWRGSLLATVDSSGELDTPLMLFAIPWEFYTINGRWRVASTTRSAASKLATISSALTPPTAANSRQSQPPLGLKAEALNSRIEASLESTADPSRRVFMDNPSAVVPDFTPLLSSEFGQSLYHFNWASTPLGPIDTWSLQLLEMFRLMLADPRPTILYWGPQNVMLYNEAVVPLMLDRHPTSMGQTIEMIGENVLKDLHQPLVARIKKTAQAETHVNTLLCYAKENDFLEEVYADCTTVPVIGADGHVSGVYQSIVEVTEHTLTQRRTNTLSALAAVSVQSGDLKGIWGNITTGLEANDKDIPHMLLYSLDARWGESVTLLKCKLEGSIRWAAKSNIEFETFNFHDQDHVLSNIFQKSMSSDVPLYLHQRQADRCGGEPTFDPSLYLPDFVDDFEPGPFGDPCGRVVVFPIRAGITDEPMGFVVWGLNSRQPYNQTYRDFVSLLQRSLAASISSGLRWERELLRSQIAAEQAEMDHASLSAQLLQQTKEARVNELRFSRFVQHGPIGICIYAPDGSMAFANEQWYSMTEFPRDGESTGPSWWAPMIFEEDRAYATEMFTQLLVEKKPVHFEIRLVAPPKQASMAQKISTWTLVSAYPEVSNENALEAIVACFTEITEQKWAAEVERMRTEDAMEAKSQQEAFVDITSHEIRNPLSAVLQSAQEISSICQGQLKAASDNTTIVSVSIEGLRDAVQAAEIIEQCTLHQKRIVDDILTLSKMDAGLLPVVASPAQPLTIVKKTLDFFLRELSQAATEMRIFIDDSYTELDLDWLDVDTGRLSQMLINLTTNAIKFTKQQPERQIELRVGASTGSTCLEAWHLDYLTPITHKIQTIGCDWPEHECVYLHFSVTDTGTGMTLDEQKLLFARFSQGSARTYTQYGGSGLGLYICRALVEIHGGQIGFSSVPGVGSTFGFFIKSRRSLVNGSRRMSTKHLPSKIVSKELALDIMLVEDNLINQKVLSRQLSRLGHAVRVANHGQECLDILRQSHFCQESGSSLSIILMDIEMPVMDGLVCASTIRRMEAEGLVHAHVPIIAITGNAREEKVQQAKDAGMDEVVLKPFTVPVLMPLIDTLIQRYGKRSPQPDAMTKETSLA</sequence>
<dbReference type="AlphaFoldDB" id="A0A3D8QDN7"/>
<dbReference type="SUPFAM" id="SSF55785">
    <property type="entry name" value="PYP-like sensor domain (PAS domain)"/>
    <property type="match status" value="1"/>
</dbReference>
<dbReference type="InterPro" id="IPR004358">
    <property type="entry name" value="Sig_transdc_His_kin-like_C"/>
</dbReference>
<organism evidence="9 10">
    <name type="scientific">Coleophoma cylindrospora</name>
    <dbReference type="NCBI Taxonomy" id="1849047"/>
    <lineage>
        <taxon>Eukaryota</taxon>
        <taxon>Fungi</taxon>
        <taxon>Dikarya</taxon>
        <taxon>Ascomycota</taxon>
        <taxon>Pezizomycotina</taxon>
        <taxon>Leotiomycetes</taxon>
        <taxon>Helotiales</taxon>
        <taxon>Dermateaceae</taxon>
        <taxon>Coleophoma</taxon>
    </lineage>
</organism>
<dbReference type="EC" id="2.7.13.3" evidence="2"/>
<dbReference type="SUPFAM" id="SSF47384">
    <property type="entry name" value="Homodimeric domain of signal transducing histidine kinase"/>
    <property type="match status" value="1"/>
</dbReference>
<feature type="domain" description="Histidine kinase" evidence="7">
    <location>
        <begin position="783"/>
        <end position="1057"/>
    </location>
</feature>
<evidence type="ECO:0000256" key="1">
    <source>
        <dbReference type="ARBA" id="ARBA00000085"/>
    </source>
</evidence>
<dbReference type="PRINTS" id="PR00344">
    <property type="entry name" value="BCTRLSENSOR"/>
</dbReference>
<dbReference type="SUPFAM" id="SSF55874">
    <property type="entry name" value="ATPase domain of HSP90 chaperone/DNA topoisomerase II/histidine kinase"/>
    <property type="match status" value="1"/>
</dbReference>
<gene>
    <name evidence="9" type="ORF">BP6252_13016</name>
</gene>
<dbReference type="GO" id="GO:0005886">
    <property type="term" value="C:plasma membrane"/>
    <property type="evidence" value="ECO:0007669"/>
    <property type="project" value="TreeGrafter"/>
</dbReference>
<keyword evidence="3 6" id="KW-0597">Phosphoprotein</keyword>
<dbReference type="EMBL" id="PDLM01000016">
    <property type="protein sequence ID" value="RDW59929.1"/>
    <property type="molecule type" value="Genomic_DNA"/>
</dbReference>
<keyword evidence="5" id="KW-0418">Kinase</keyword>
<dbReference type="SMART" id="SM00448">
    <property type="entry name" value="REC"/>
    <property type="match status" value="1"/>
</dbReference>
<dbReference type="InterPro" id="IPR011006">
    <property type="entry name" value="CheY-like_superfamily"/>
</dbReference>
<evidence type="ECO:0000256" key="5">
    <source>
        <dbReference type="ARBA" id="ARBA00022777"/>
    </source>
</evidence>
<comment type="catalytic activity">
    <reaction evidence="1">
        <text>ATP + protein L-histidine = ADP + protein N-phospho-L-histidine.</text>
        <dbReference type="EC" id="2.7.13.3"/>
    </reaction>
</comment>
<evidence type="ECO:0000259" key="7">
    <source>
        <dbReference type="PROSITE" id="PS50109"/>
    </source>
</evidence>
<evidence type="ECO:0000259" key="8">
    <source>
        <dbReference type="PROSITE" id="PS50110"/>
    </source>
</evidence>
<feature type="domain" description="Response regulatory" evidence="8">
    <location>
        <begin position="1083"/>
        <end position="1211"/>
    </location>
</feature>
<dbReference type="STRING" id="1849047.A0A3D8QDN7"/>
<feature type="modified residue" description="4-aspartylphosphate" evidence="6">
    <location>
        <position position="1140"/>
    </location>
</feature>
<comment type="caution">
    <text evidence="9">The sequence shown here is derived from an EMBL/GenBank/DDBJ whole genome shotgun (WGS) entry which is preliminary data.</text>
</comment>
<dbReference type="SUPFAM" id="SSF52172">
    <property type="entry name" value="CheY-like"/>
    <property type="match status" value="1"/>
</dbReference>
<dbReference type="Pfam" id="PF02518">
    <property type="entry name" value="HATPase_c"/>
    <property type="match status" value="1"/>
</dbReference>
<dbReference type="PANTHER" id="PTHR43047">
    <property type="entry name" value="TWO-COMPONENT HISTIDINE PROTEIN KINASE"/>
    <property type="match status" value="1"/>
</dbReference>
<dbReference type="InterPro" id="IPR003594">
    <property type="entry name" value="HATPase_dom"/>
</dbReference>
<dbReference type="Proteomes" id="UP000256645">
    <property type="component" value="Unassembled WGS sequence"/>
</dbReference>
<evidence type="ECO:0000256" key="6">
    <source>
        <dbReference type="PROSITE-ProRule" id="PRU00169"/>
    </source>
</evidence>
<dbReference type="Gene3D" id="3.40.50.2300">
    <property type="match status" value="1"/>
</dbReference>
<dbReference type="InterPro" id="IPR005467">
    <property type="entry name" value="His_kinase_dom"/>
</dbReference>
<keyword evidence="4" id="KW-0808">Transferase</keyword>
<proteinExistence type="predicted"/>
<dbReference type="GO" id="GO:0009927">
    <property type="term" value="F:histidine phosphotransfer kinase activity"/>
    <property type="evidence" value="ECO:0007669"/>
    <property type="project" value="TreeGrafter"/>
</dbReference>
<dbReference type="Gene3D" id="3.30.565.10">
    <property type="entry name" value="Histidine kinase-like ATPase, C-terminal domain"/>
    <property type="match status" value="1"/>
</dbReference>
<dbReference type="InterPro" id="IPR058846">
    <property type="entry name" value="PAS-like"/>
</dbReference>
<dbReference type="CDD" id="cd16922">
    <property type="entry name" value="HATPase_EvgS-ArcB-TorS-like"/>
    <property type="match status" value="1"/>
</dbReference>
<evidence type="ECO:0000256" key="3">
    <source>
        <dbReference type="ARBA" id="ARBA00022553"/>
    </source>
</evidence>
<dbReference type="CDD" id="cd17546">
    <property type="entry name" value="REC_hyHK_CKI1_RcsC-like"/>
    <property type="match status" value="1"/>
</dbReference>
<protein>
    <recommendedName>
        <fullName evidence="2">histidine kinase</fullName>
        <ecNumber evidence="2">2.7.13.3</ecNumber>
    </recommendedName>
</protein>
<reference evidence="9 10" key="1">
    <citation type="journal article" date="2018" name="IMA Fungus">
        <title>IMA Genome-F 9: Draft genome sequence of Annulohypoxylon stygium, Aspergillus mulundensis, Berkeleyomyces basicola (syn. Thielaviopsis basicola), Ceratocystis smalleyi, two Cercospora beticola strains, Coleophoma cylindrospora, Fusarium fracticaudum, Phialophora cf. hyalina, and Morchella septimelata.</title>
        <authorList>
            <person name="Wingfield B.D."/>
            <person name="Bills G.F."/>
            <person name="Dong Y."/>
            <person name="Huang W."/>
            <person name="Nel W.J."/>
            <person name="Swalarsk-Parry B.S."/>
            <person name="Vaghefi N."/>
            <person name="Wilken P.M."/>
            <person name="An Z."/>
            <person name="de Beer Z.W."/>
            <person name="De Vos L."/>
            <person name="Chen L."/>
            <person name="Duong T.A."/>
            <person name="Gao Y."/>
            <person name="Hammerbacher A."/>
            <person name="Kikkert J.R."/>
            <person name="Li Y."/>
            <person name="Li H."/>
            <person name="Li K."/>
            <person name="Li Q."/>
            <person name="Liu X."/>
            <person name="Ma X."/>
            <person name="Naidoo K."/>
            <person name="Pethybridge S.J."/>
            <person name="Sun J."/>
            <person name="Steenkamp E.T."/>
            <person name="van der Nest M.A."/>
            <person name="van Wyk S."/>
            <person name="Wingfield M.J."/>
            <person name="Xiong C."/>
            <person name="Yue Q."/>
            <person name="Zhang X."/>
        </authorList>
    </citation>
    <scope>NUCLEOTIDE SEQUENCE [LARGE SCALE GENOMIC DNA]</scope>
    <source>
        <strain evidence="9 10">BP6252</strain>
    </source>
</reference>
<dbReference type="GO" id="GO:0000155">
    <property type="term" value="F:phosphorelay sensor kinase activity"/>
    <property type="evidence" value="ECO:0007669"/>
    <property type="project" value="InterPro"/>
</dbReference>
<dbReference type="CDD" id="cd00082">
    <property type="entry name" value="HisKA"/>
    <property type="match status" value="1"/>
</dbReference>
<dbReference type="Gene3D" id="3.30.450.20">
    <property type="entry name" value="PAS domain"/>
    <property type="match status" value="2"/>
</dbReference>
<evidence type="ECO:0000256" key="2">
    <source>
        <dbReference type="ARBA" id="ARBA00012438"/>
    </source>
</evidence>
<dbReference type="Pfam" id="PF00072">
    <property type="entry name" value="Response_reg"/>
    <property type="match status" value="1"/>
</dbReference>
<dbReference type="OrthoDB" id="303614at2759"/>
<dbReference type="Gene3D" id="1.10.287.130">
    <property type="match status" value="1"/>
</dbReference>
<accession>A0A3D8QDN7</accession>
<dbReference type="InterPro" id="IPR035965">
    <property type="entry name" value="PAS-like_dom_sf"/>
</dbReference>
<dbReference type="PANTHER" id="PTHR43047:SF72">
    <property type="entry name" value="OSMOSENSING HISTIDINE PROTEIN KINASE SLN1"/>
    <property type="match status" value="1"/>
</dbReference>
<dbReference type="InterPro" id="IPR003661">
    <property type="entry name" value="HisK_dim/P_dom"/>
</dbReference>
<evidence type="ECO:0000256" key="4">
    <source>
        <dbReference type="ARBA" id="ARBA00022679"/>
    </source>
</evidence>
<dbReference type="Pfam" id="PF26131">
    <property type="entry name" value="PAS-like"/>
    <property type="match status" value="1"/>
</dbReference>
<dbReference type="SMART" id="SM00388">
    <property type="entry name" value="HisKA"/>
    <property type="match status" value="1"/>
</dbReference>
<dbReference type="PROSITE" id="PS50109">
    <property type="entry name" value="HIS_KIN"/>
    <property type="match status" value="1"/>
</dbReference>
<dbReference type="InterPro" id="IPR036097">
    <property type="entry name" value="HisK_dim/P_sf"/>
</dbReference>
<evidence type="ECO:0000313" key="10">
    <source>
        <dbReference type="Proteomes" id="UP000256645"/>
    </source>
</evidence>
<keyword evidence="10" id="KW-1185">Reference proteome</keyword>
<dbReference type="InterPro" id="IPR036890">
    <property type="entry name" value="HATPase_C_sf"/>
</dbReference>
<dbReference type="Pfam" id="PF00512">
    <property type="entry name" value="HisKA"/>
    <property type="match status" value="1"/>
</dbReference>
<evidence type="ECO:0000313" key="9">
    <source>
        <dbReference type="EMBL" id="RDW59929.1"/>
    </source>
</evidence>
<dbReference type="PROSITE" id="PS50110">
    <property type="entry name" value="RESPONSE_REGULATORY"/>
    <property type="match status" value="1"/>
</dbReference>
<name>A0A3D8QDN7_9HELO</name>